<organism evidence="4">
    <name type="scientific">Enterobius vermicularis</name>
    <name type="common">Human pinworm</name>
    <dbReference type="NCBI Taxonomy" id="51028"/>
    <lineage>
        <taxon>Eukaryota</taxon>
        <taxon>Metazoa</taxon>
        <taxon>Ecdysozoa</taxon>
        <taxon>Nematoda</taxon>
        <taxon>Chromadorea</taxon>
        <taxon>Rhabditida</taxon>
        <taxon>Spirurina</taxon>
        <taxon>Oxyuridomorpha</taxon>
        <taxon>Oxyuroidea</taxon>
        <taxon>Oxyuridae</taxon>
        <taxon>Enterobius</taxon>
    </lineage>
</organism>
<name>A0A0N4VKX2_ENTVE</name>
<dbReference type="Proteomes" id="UP000274131">
    <property type="component" value="Unassembled WGS sequence"/>
</dbReference>
<proteinExistence type="predicted"/>
<accession>A0A0N4VKX2</accession>
<evidence type="ECO:0000256" key="1">
    <source>
        <dbReference type="SAM" id="Phobius"/>
    </source>
</evidence>
<dbReference type="WBParaSite" id="EVEC_0001151901-mRNA-1">
    <property type="protein sequence ID" value="EVEC_0001151901-mRNA-1"/>
    <property type="gene ID" value="EVEC_0001151901"/>
</dbReference>
<dbReference type="EMBL" id="UXUI01011234">
    <property type="protein sequence ID" value="VDD96067.1"/>
    <property type="molecule type" value="Genomic_DNA"/>
</dbReference>
<reference evidence="4" key="1">
    <citation type="submission" date="2017-02" db="UniProtKB">
        <authorList>
            <consortium name="WormBaseParasite"/>
        </authorList>
    </citation>
    <scope>IDENTIFICATION</scope>
</reference>
<evidence type="ECO:0000313" key="3">
    <source>
        <dbReference type="Proteomes" id="UP000274131"/>
    </source>
</evidence>
<dbReference type="AlphaFoldDB" id="A0A0N4VKX2"/>
<protein>
    <submittedName>
        <fullName evidence="2 4">Uncharacterized protein</fullName>
    </submittedName>
</protein>
<gene>
    <name evidence="2" type="ORF">EVEC_LOCUS10818</name>
</gene>
<keyword evidence="1" id="KW-1133">Transmembrane helix</keyword>
<feature type="transmembrane region" description="Helical" evidence="1">
    <location>
        <begin position="12"/>
        <end position="28"/>
    </location>
</feature>
<evidence type="ECO:0000313" key="2">
    <source>
        <dbReference type="EMBL" id="VDD96067.1"/>
    </source>
</evidence>
<sequence length="163" mass="18874">MSQRLPCWTVQYIALIFSILIALSRALICYENDEQGHIKAVENKDWNYCMLVPKTPLNPGGGSLSGVGPLEDNTGLYDSTFDVSNPLYKILSLCILEVLFNVVKSDVFNFFLLFFFQRYDFTSLLKIRKFQPEFMFRCVCNYDKCNSEANFQNYLRAIVKNNE</sequence>
<evidence type="ECO:0000313" key="4">
    <source>
        <dbReference type="WBParaSite" id="EVEC_0001151901-mRNA-1"/>
    </source>
</evidence>
<keyword evidence="3" id="KW-1185">Reference proteome</keyword>
<reference evidence="2 3" key="2">
    <citation type="submission" date="2018-10" db="EMBL/GenBank/DDBJ databases">
        <authorList>
            <consortium name="Pathogen Informatics"/>
        </authorList>
    </citation>
    <scope>NUCLEOTIDE SEQUENCE [LARGE SCALE GENOMIC DNA]</scope>
</reference>
<dbReference type="OrthoDB" id="5840767at2759"/>
<keyword evidence="1" id="KW-0812">Transmembrane</keyword>
<keyword evidence="1" id="KW-0472">Membrane</keyword>